<dbReference type="PANTHER" id="PTHR43156:SF2">
    <property type="entry name" value="STAGE II SPORULATION PROTEIN E"/>
    <property type="match status" value="1"/>
</dbReference>
<keyword evidence="4" id="KW-1185">Reference proteome</keyword>
<accession>A0ABN0XK61</accession>
<dbReference type="InterPro" id="IPR036457">
    <property type="entry name" value="PPM-type-like_dom_sf"/>
</dbReference>
<dbReference type="SUPFAM" id="SSF55785">
    <property type="entry name" value="PYP-like sensor domain (PAS domain)"/>
    <property type="match status" value="1"/>
</dbReference>
<sequence length="413" mass="44649">MSTSEIDYGALFAAAPTPYAVLDPDLVITEVNHAYLTVTGRTREELIGSGVFDVFPANPADSYGAGRRRLEDSLRWAALSRQPDTIAPVRYDVRAAGRSEAFEERWWSLTVTPVTGRDGALAWLLVRLADVTAFVGFSGYGDRPPNESLTGREQAMAAELFYRARELQRLNDELRLSYAREREVALAIQARMLQAPDLARHPEIAVRYEPATESLHVCGDWYDVADLSDGVFSMAVGDVVGHGLEAAAVMGTLRFVLSGAVRNTHSPAQALQSLDQYAGSVDGALAATAVKAVIHPRSHLIAYSSAGHPPPVLAHADGGHELLDKATDPPLGVRPEPVPRPQATLHYRSGDTLVFYTDGLIERRGEDIDAGLARLTGAVSEYRALPPQALADAILARLRRGASDDVALVVVRL</sequence>
<dbReference type="Pfam" id="PF07228">
    <property type="entry name" value="SpoIIE"/>
    <property type="match status" value="1"/>
</dbReference>
<dbReference type="PANTHER" id="PTHR43156">
    <property type="entry name" value="STAGE II SPORULATION PROTEIN E-RELATED"/>
    <property type="match status" value="1"/>
</dbReference>
<dbReference type="InterPro" id="IPR001932">
    <property type="entry name" value="PPM-type_phosphatase-like_dom"/>
</dbReference>
<dbReference type="PROSITE" id="PS50112">
    <property type="entry name" value="PAS"/>
    <property type="match status" value="1"/>
</dbReference>
<dbReference type="RefSeq" id="WP_252799021.1">
    <property type="nucleotide sequence ID" value="NZ_BAAABM010000066.1"/>
</dbReference>
<dbReference type="Gene3D" id="3.60.40.10">
    <property type="entry name" value="PPM-type phosphatase domain"/>
    <property type="match status" value="1"/>
</dbReference>
<dbReference type="InterPro" id="IPR052016">
    <property type="entry name" value="Bact_Sigma-Reg"/>
</dbReference>
<dbReference type="CDD" id="cd00130">
    <property type="entry name" value="PAS"/>
    <property type="match status" value="1"/>
</dbReference>
<dbReference type="EMBL" id="BAAABM010000066">
    <property type="protein sequence ID" value="GAA0366130.1"/>
    <property type="molecule type" value="Genomic_DNA"/>
</dbReference>
<dbReference type="SMART" id="SM00331">
    <property type="entry name" value="PP2C_SIG"/>
    <property type="match status" value="1"/>
</dbReference>
<dbReference type="SMART" id="SM00091">
    <property type="entry name" value="PAS"/>
    <property type="match status" value="1"/>
</dbReference>
<protein>
    <recommendedName>
        <fullName evidence="2">PAS domain-containing protein</fullName>
    </recommendedName>
</protein>
<organism evidence="3 4">
    <name type="scientific">Actinoallomurus spadix</name>
    <dbReference type="NCBI Taxonomy" id="79912"/>
    <lineage>
        <taxon>Bacteria</taxon>
        <taxon>Bacillati</taxon>
        <taxon>Actinomycetota</taxon>
        <taxon>Actinomycetes</taxon>
        <taxon>Streptosporangiales</taxon>
        <taxon>Thermomonosporaceae</taxon>
        <taxon>Actinoallomurus</taxon>
    </lineage>
</organism>
<dbReference type="Proteomes" id="UP001501822">
    <property type="component" value="Unassembled WGS sequence"/>
</dbReference>
<keyword evidence="1" id="KW-0378">Hydrolase</keyword>
<reference evidence="3 4" key="1">
    <citation type="journal article" date="2019" name="Int. J. Syst. Evol. Microbiol.">
        <title>The Global Catalogue of Microorganisms (GCM) 10K type strain sequencing project: providing services to taxonomists for standard genome sequencing and annotation.</title>
        <authorList>
            <consortium name="The Broad Institute Genomics Platform"/>
            <consortium name="The Broad Institute Genome Sequencing Center for Infectious Disease"/>
            <person name="Wu L."/>
            <person name="Ma J."/>
        </authorList>
    </citation>
    <scope>NUCLEOTIDE SEQUENCE [LARGE SCALE GENOMIC DNA]</scope>
    <source>
        <strain evidence="3 4">JCM 3146</strain>
    </source>
</reference>
<dbReference type="Pfam" id="PF08448">
    <property type="entry name" value="PAS_4"/>
    <property type="match status" value="1"/>
</dbReference>
<gene>
    <name evidence="3" type="ORF">GCM10010151_65070</name>
</gene>
<evidence type="ECO:0000313" key="3">
    <source>
        <dbReference type="EMBL" id="GAA0366130.1"/>
    </source>
</evidence>
<evidence type="ECO:0000259" key="2">
    <source>
        <dbReference type="PROSITE" id="PS50112"/>
    </source>
</evidence>
<dbReference type="SUPFAM" id="SSF81606">
    <property type="entry name" value="PP2C-like"/>
    <property type="match status" value="1"/>
</dbReference>
<evidence type="ECO:0000313" key="4">
    <source>
        <dbReference type="Proteomes" id="UP001501822"/>
    </source>
</evidence>
<dbReference type="InterPro" id="IPR000014">
    <property type="entry name" value="PAS"/>
</dbReference>
<dbReference type="NCBIfam" id="TIGR00229">
    <property type="entry name" value="sensory_box"/>
    <property type="match status" value="1"/>
</dbReference>
<proteinExistence type="predicted"/>
<dbReference type="InterPro" id="IPR035965">
    <property type="entry name" value="PAS-like_dom_sf"/>
</dbReference>
<dbReference type="InterPro" id="IPR013656">
    <property type="entry name" value="PAS_4"/>
</dbReference>
<evidence type="ECO:0000256" key="1">
    <source>
        <dbReference type="ARBA" id="ARBA00022801"/>
    </source>
</evidence>
<name>A0ABN0XK61_9ACTN</name>
<dbReference type="Gene3D" id="3.30.450.20">
    <property type="entry name" value="PAS domain"/>
    <property type="match status" value="1"/>
</dbReference>
<feature type="domain" description="PAS" evidence="2">
    <location>
        <begin position="4"/>
        <end position="55"/>
    </location>
</feature>
<comment type="caution">
    <text evidence="3">The sequence shown here is derived from an EMBL/GenBank/DDBJ whole genome shotgun (WGS) entry which is preliminary data.</text>
</comment>